<dbReference type="InterPro" id="IPR011990">
    <property type="entry name" value="TPR-like_helical_dom_sf"/>
</dbReference>
<dbReference type="Proteomes" id="UP000621516">
    <property type="component" value="Unassembled WGS sequence"/>
</dbReference>
<dbReference type="SUPFAM" id="SSF48452">
    <property type="entry name" value="TPR-like"/>
    <property type="match status" value="1"/>
</dbReference>
<evidence type="ECO:0000256" key="4">
    <source>
        <dbReference type="ARBA" id="ARBA00023136"/>
    </source>
</evidence>
<dbReference type="PROSITE" id="PS51257">
    <property type="entry name" value="PROKAR_LIPOPROTEIN"/>
    <property type="match status" value="1"/>
</dbReference>
<name>A0A8J6UDC9_9FLAO</name>
<comment type="caution">
    <text evidence="8">The sequence shown here is derived from an EMBL/GenBank/DDBJ whole genome shotgun (WGS) entry which is preliminary data.</text>
</comment>
<dbReference type="RefSeq" id="WP_188224768.1">
    <property type="nucleotide sequence ID" value="NZ_JACVXD010000019.1"/>
</dbReference>
<dbReference type="Gene3D" id="1.25.40.390">
    <property type="match status" value="1"/>
</dbReference>
<evidence type="ECO:0000256" key="5">
    <source>
        <dbReference type="ARBA" id="ARBA00023237"/>
    </source>
</evidence>
<evidence type="ECO:0000259" key="6">
    <source>
        <dbReference type="Pfam" id="PF07980"/>
    </source>
</evidence>
<keyword evidence="3" id="KW-0732">Signal</keyword>
<protein>
    <submittedName>
        <fullName evidence="8">RagB/SusD family nutrient uptake outer membrane protein</fullName>
    </submittedName>
</protein>
<evidence type="ECO:0000256" key="1">
    <source>
        <dbReference type="ARBA" id="ARBA00004442"/>
    </source>
</evidence>
<evidence type="ECO:0000259" key="7">
    <source>
        <dbReference type="Pfam" id="PF14322"/>
    </source>
</evidence>
<evidence type="ECO:0000313" key="8">
    <source>
        <dbReference type="EMBL" id="MBD0825478.1"/>
    </source>
</evidence>
<keyword evidence="4" id="KW-0472">Membrane</keyword>
<gene>
    <name evidence="8" type="ORF">ICJ85_15795</name>
</gene>
<dbReference type="Pfam" id="PF07980">
    <property type="entry name" value="SusD_RagB"/>
    <property type="match status" value="1"/>
</dbReference>
<feature type="domain" description="SusD-like N-terminal" evidence="7">
    <location>
        <begin position="96"/>
        <end position="209"/>
    </location>
</feature>
<feature type="domain" description="RagB/SusD" evidence="6">
    <location>
        <begin position="343"/>
        <end position="497"/>
    </location>
</feature>
<keyword evidence="9" id="KW-1185">Reference proteome</keyword>
<reference evidence="8 9" key="1">
    <citation type="journal article" date="2018" name="J. Microbiol.">
        <title>Aestuariibaculum marinum sp. nov., a marine bacterium isolated from seawater in South Korea.</title>
        <authorList>
            <person name="Choi J."/>
            <person name="Lee D."/>
            <person name="Jang J.H."/>
            <person name="Cha S."/>
            <person name="Seo T."/>
        </authorList>
    </citation>
    <scope>NUCLEOTIDE SEQUENCE [LARGE SCALE GENOMIC DNA]</scope>
    <source>
        <strain evidence="8 9">IP7</strain>
    </source>
</reference>
<dbReference type="InterPro" id="IPR012944">
    <property type="entry name" value="SusD_RagB_dom"/>
</dbReference>
<accession>A0A8J6UDC9</accession>
<evidence type="ECO:0000256" key="3">
    <source>
        <dbReference type="ARBA" id="ARBA00022729"/>
    </source>
</evidence>
<organism evidence="8 9">
    <name type="scientific">Aestuariibaculum marinum</name>
    <dbReference type="NCBI Taxonomy" id="2683592"/>
    <lineage>
        <taxon>Bacteria</taxon>
        <taxon>Pseudomonadati</taxon>
        <taxon>Bacteroidota</taxon>
        <taxon>Flavobacteriia</taxon>
        <taxon>Flavobacteriales</taxon>
        <taxon>Flavobacteriaceae</taxon>
    </lineage>
</organism>
<keyword evidence="5" id="KW-0998">Cell outer membrane</keyword>
<sequence>MKKSIYIYSLILTGMLSIQSCQLAEELDDYKPMHSLETETAINSQQTAELALVGAYASFGDGALPVMPMIPDIFSGYSTTGRTYAARPEESGFVINDPLATETTRLAPIYRGLYELINRANWIIELVEQLDDDVFEPSSRRQEIIAEANMLRGLGHFYLLRNFGEFYDLDSEYGITVQLEPVKSAEAHPRSSVLETYNAILADLDKGISDGPVLRSKKYTNSTFAKALKAKVLLYMSRFEESAILAQEIIEGVNANFMLEPTYGAIFEDHESSAIFESSEILFGTSGQPNETIGMGNFYSDFFARITPQYINTMESSLDVNGQMIQVGGSQRVEGVFFPLNTGGGYYTTKYTSFFTGGNYEMYYHMRIAEVYLILAEASARANNIVTTEASNALNEIRLRAGATTTGGDGFETYPETIGLEQFLTAVRYEKLAELHAEQGEAWYDLVRYAYIDGGFDSGFMVSDVKPSATNPDKFILPIPTESIDAGGNVVDQNPGYN</sequence>
<dbReference type="EMBL" id="JACVXD010000019">
    <property type="protein sequence ID" value="MBD0825478.1"/>
    <property type="molecule type" value="Genomic_DNA"/>
</dbReference>
<proteinExistence type="inferred from homology"/>
<dbReference type="AlphaFoldDB" id="A0A8J6UDC9"/>
<evidence type="ECO:0000256" key="2">
    <source>
        <dbReference type="ARBA" id="ARBA00006275"/>
    </source>
</evidence>
<dbReference type="GO" id="GO:0009279">
    <property type="term" value="C:cell outer membrane"/>
    <property type="evidence" value="ECO:0007669"/>
    <property type="project" value="UniProtKB-SubCell"/>
</dbReference>
<dbReference type="InterPro" id="IPR033985">
    <property type="entry name" value="SusD-like_N"/>
</dbReference>
<evidence type="ECO:0000313" key="9">
    <source>
        <dbReference type="Proteomes" id="UP000621516"/>
    </source>
</evidence>
<dbReference type="Pfam" id="PF14322">
    <property type="entry name" value="SusD-like_3"/>
    <property type="match status" value="1"/>
</dbReference>
<comment type="subcellular location">
    <subcellularLocation>
        <location evidence="1">Cell outer membrane</location>
    </subcellularLocation>
</comment>
<comment type="similarity">
    <text evidence="2">Belongs to the SusD family.</text>
</comment>